<dbReference type="GO" id="GO:0008311">
    <property type="term" value="F:double-stranded DNA 3'-5' DNA exonuclease activity"/>
    <property type="evidence" value="ECO:0007669"/>
    <property type="project" value="UniProtKB-EC"/>
</dbReference>
<feature type="site" description="Transition state stabilizer" evidence="7">
    <location>
        <position position="139"/>
    </location>
</feature>
<dbReference type="InterPro" id="IPR020847">
    <property type="entry name" value="AP_endonuclease_F1_BS"/>
</dbReference>
<evidence type="ECO:0000256" key="1">
    <source>
        <dbReference type="ARBA" id="ARBA00000493"/>
    </source>
</evidence>
<dbReference type="NCBIfam" id="TIGR00633">
    <property type="entry name" value="xth"/>
    <property type="match status" value="1"/>
</dbReference>
<evidence type="ECO:0000256" key="4">
    <source>
        <dbReference type="ARBA" id="ARBA00022801"/>
    </source>
</evidence>
<feature type="domain" description="Endonuclease/exonuclease/phosphatase" evidence="9">
    <location>
        <begin position="2"/>
        <end position="216"/>
    </location>
</feature>
<dbReference type="GO" id="GO:0003906">
    <property type="term" value="F:DNA-(apurinic or apyrimidinic site) endonuclease activity"/>
    <property type="evidence" value="ECO:0007669"/>
    <property type="project" value="TreeGrafter"/>
</dbReference>
<name>A0AAE0T5J3_9BIVA</name>
<keyword evidence="5 6" id="KW-0460">Magnesium</keyword>
<accession>A0AAE0T5J3</accession>
<keyword evidence="8" id="KW-0234">DNA repair</keyword>
<keyword evidence="11" id="KW-1185">Reference proteome</keyword>
<dbReference type="GO" id="GO:0008081">
    <property type="term" value="F:phosphoric diester hydrolase activity"/>
    <property type="evidence" value="ECO:0007669"/>
    <property type="project" value="TreeGrafter"/>
</dbReference>
<gene>
    <name evidence="10" type="ORF">CHS0354_002035</name>
</gene>
<dbReference type="AlphaFoldDB" id="A0AAE0T5J3"/>
<dbReference type="GO" id="GO:0046872">
    <property type="term" value="F:metal ion binding"/>
    <property type="evidence" value="ECO:0007669"/>
    <property type="project" value="UniProtKB-KW"/>
</dbReference>
<dbReference type="SUPFAM" id="SSF56219">
    <property type="entry name" value="DNase I-like"/>
    <property type="match status" value="1"/>
</dbReference>
<reference evidence="10" key="2">
    <citation type="journal article" date="2021" name="Genome Biol. Evol.">
        <title>Developing a high-quality reference genome for a parasitic bivalve with doubly uniparental inheritance (Bivalvia: Unionida).</title>
        <authorList>
            <person name="Smith C.H."/>
        </authorList>
    </citation>
    <scope>NUCLEOTIDE SEQUENCE</scope>
    <source>
        <strain evidence="10">CHS0354</strain>
        <tissue evidence="10">Mantle</tissue>
    </source>
</reference>
<organism evidence="10 11">
    <name type="scientific">Potamilus streckersoni</name>
    <dbReference type="NCBI Taxonomy" id="2493646"/>
    <lineage>
        <taxon>Eukaryota</taxon>
        <taxon>Metazoa</taxon>
        <taxon>Spiralia</taxon>
        <taxon>Lophotrochozoa</taxon>
        <taxon>Mollusca</taxon>
        <taxon>Bivalvia</taxon>
        <taxon>Autobranchia</taxon>
        <taxon>Heteroconchia</taxon>
        <taxon>Palaeoheterodonta</taxon>
        <taxon>Unionida</taxon>
        <taxon>Unionoidea</taxon>
        <taxon>Unionidae</taxon>
        <taxon>Ambleminae</taxon>
        <taxon>Lampsilini</taxon>
        <taxon>Potamilus</taxon>
    </lineage>
</organism>
<dbReference type="PROSITE" id="PS51435">
    <property type="entry name" value="AP_NUCLEASE_F1_4"/>
    <property type="match status" value="1"/>
</dbReference>
<feature type="binding site" evidence="6">
    <location>
        <position position="137"/>
    </location>
    <ligand>
        <name>Mg(2+)</name>
        <dbReference type="ChEBI" id="CHEBI:18420"/>
        <label>1</label>
    </ligand>
</feature>
<sequence length="407" mass="45687">MLAPLVAEHNPDFLMIQEIKGQAEQFDAVLNDPPGYRAFYHSAEKKGYSGTGIWVSKTVSGGEFVKVFPGNPNPDEGRLAEFRFERGGQKYAFAGIYFPNGGKSEQAWQEKLTFYDRFLEYVNSLRKDGWNCIWGGDVNCAHNEIDLARPKDNEGLIGFHPLERQWLDRVHTDGWRDVFRTLYPDARDIYSWWHQITRSRDRNIGWRIDYFFCDKSLMKDVKRIEYLTEYMGICRNIIPAVFLPSTPATVINSSCITARALLRVTRINTGILNRAIADTVFTAPAPQTAAVITAVSKAGKANIKSEIPDSSLSVVYSAADNNPSIMPGSAPNITDRHAVNRVFRAPADSMANISRPKWSVPSPYSCEAGRNRFLILICVYAAVSVNKDETARIRNSSVIALPNSSEM</sequence>
<keyword evidence="3 6" id="KW-0479">Metal-binding</keyword>
<dbReference type="Pfam" id="PF03372">
    <property type="entry name" value="Exo_endo_phos"/>
    <property type="match status" value="1"/>
</dbReference>
<evidence type="ECO:0000256" key="7">
    <source>
        <dbReference type="PIRSR" id="PIRSR604808-3"/>
    </source>
</evidence>
<evidence type="ECO:0000313" key="11">
    <source>
        <dbReference type="Proteomes" id="UP001195483"/>
    </source>
</evidence>
<keyword evidence="6" id="KW-0464">Manganese</keyword>
<evidence type="ECO:0000313" key="10">
    <source>
        <dbReference type="EMBL" id="KAK3604227.1"/>
    </source>
</evidence>
<evidence type="ECO:0000256" key="6">
    <source>
        <dbReference type="PIRSR" id="PIRSR604808-2"/>
    </source>
</evidence>
<feature type="site" description="Important for catalytic activity" evidence="7">
    <location>
        <position position="209"/>
    </location>
</feature>
<evidence type="ECO:0000259" key="9">
    <source>
        <dbReference type="Pfam" id="PF03372"/>
    </source>
</evidence>
<dbReference type="InterPro" id="IPR005135">
    <property type="entry name" value="Endo/exonuclease/phosphatase"/>
</dbReference>
<dbReference type="GO" id="GO:0006284">
    <property type="term" value="P:base-excision repair"/>
    <property type="evidence" value="ECO:0007669"/>
    <property type="project" value="TreeGrafter"/>
</dbReference>
<comment type="similarity">
    <text evidence="2 8">Belongs to the DNA repair enzymes AP/ExoA family.</text>
</comment>
<dbReference type="Gene3D" id="3.60.10.10">
    <property type="entry name" value="Endonuclease/exonuclease/phosphatase"/>
    <property type="match status" value="1"/>
</dbReference>
<evidence type="ECO:0000256" key="5">
    <source>
        <dbReference type="ARBA" id="ARBA00022842"/>
    </source>
</evidence>
<dbReference type="GO" id="GO:0003677">
    <property type="term" value="F:DNA binding"/>
    <property type="evidence" value="ECO:0007669"/>
    <property type="project" value="InterPro"/>
</dbReference>
<evidence type="ECO:0000256" key="3">
    <source>
        <dbReference type="ARBA" id="ARBA00022723"/>
    </source>
</evidence>
<evidence type="ECO:0000256" key="8">
    <source>
        <dbReference type="RuleBase" id="RU362131"/>
    </source>
</evidence>
<proteinExistence type="inferred from homology"/>
<dbReference type="PROSITE" id="PS00726">
    <property type="entry name" value="AP_NUCLEASE_F1_1"/>
    <property type="match status" value="1"/>
</dbReference>
<comment type="cofactor">
    <cofactor evidence="6 8">
        <name>Mg(2+)</name>
        <dbReference type="ChEBI" id="CHEBI:18420"/>
    </cofactor>
    <cofactor evidence="6 8">
        <name>Mn(2+)</name>
        <dbReference type="ChEBI" id="CHEBI:29035"/>
    </cofactor>
    <text evidence="6 8">Probably binds two magnesium or manganese ions per subunit.</text>
</comment>
<dbReference type="InterPro" id="IPR036691">
    <property type="entry name" value="Endo/exonu/phosph_ase_sf"/>
</dbReference>
<comment type="caution">
    <text evidence="10">The sequence shown here is derived from an EMBL/GenBank/DDBJ whole genome shotgun (WGS) entry which is preliminary data.</text>
</comment>
<reference evidence="10" key="3">
    <citation type="submission" date="2023-05" db="EMBL/GenBank/DDBJ databases">
        <authorList>
            <person name="Smith C.H."/>
        </authorList>
    </citation>
    <scope>NUCLEOTIDE SEQUENCE</scope>
    <source>
        <strain evidence="10">CHS0354</strain>
        <tissue evidence="10">Mantle</tissue>
    </source>
</reference>
<dbReference type="InterPro" id="IPR004808">
    <property type="entry name" value="AP_endonuc_1"/>
</dbReference>
<dbReference type="EMBL" id="JAEAOA010000186">
    <property type="protein sequence ID" value="KAK3604227.1"/>
    <property type="molecule type" value="Genomic_DNA"/>
</dbReference>
<protein>
    <recommendedName>
        <fullName evidence="8">DNA-(apurinic or apyrimidinic site) endonuclease</fullName>
        <ecNumber evidence="8">3.1.-.-</ecNumber>
    </recommendedName>
</protein>
<comment type="catalytic activity">
    <reaction evidence="1">
        <text>Exonucleolytic cleavage in the 3'- to 5'-direction to yield nucleoside 5'-phosphates.</text>
        <dbReference type="EC" id="3.1.11.2"/>
    </reaction>
</comment>
<dbReference type="PANTHER" id="PTHR22748">
    <property type="entry name" value="AP ENDONUCLEASE"/>
    <property type="match status" value="1"/>
</dbReference>
<keyword evidence="8" id="KW-0227">DNA damage</keyword>
<feature type="binding site" evidence="6">
    <location>
        <position position="139"/>
    </location>
    <ligand>
        <name>Mg(2+)</name>
        <dbReference type="ChEBI" id="CHEBI:18420"/>
        <label>1</label>
    </ligand>
</feature>
<dbReference type="Proteomes" id="UP001195483">
    <property type="component" value="Unassembled WGS sequence"/>
</dbReference>
<keyword evidence="4" id="KW-0378">Hydrolase</keyword>
<reference evidence="10" key="1">
    <citation type="journal article" date="2021" name="Genome Biol. Evol.">
        <title>A High-Quality Reference Genome for a Parasitic Bivalve with Doubly Uniparental Inheritance (Bivalvia: Unionida).</title>
        <authorList>
            <person name="Smith C.H."/>
        </authorList>
    </citation>
    <scope>NUCLEOTIDE SEQUENCE</scope>
    <source>
        <strain evidence="10">CHS0354</strain>
    </source>
</reference>
<evidence type="ECO:0000256" key="2">
    <source>
        <dbReference type="ARBA" id="ARBA00007092"/>
    </source>
</evidence>
<dbReference type="EC" id="3.1.-.-" evidence="8"/>
<feature type="binding site" evidence="6">
    <location>
        <position position="18"/>
    </location>
    <ligand>
        <name>Mg(2+)</name>
        <dbReference type="ChEBI" id="CHEBI:18420"/>
        <label>1</label>
    </ligand>
</feature>
<dbReference type="PANTHER" id="PTHR22748:SF6">
    <property type="entry name" value="DNA-(APURINIC OR APYRIMIDINIC SITE) ENDONUCLEASE"/>
    <property type="match status" value="1"/>
</dbReference>